<evidence type="ECO:0000256" key="1">
    <source>
        <dbReference type="SAM" id="MobiDB-lite"/>
    </source>
</evidence>
<reference evidence="2 3" key="1">
    <citation type="journal article" date="2012" name="Genome Biol.">
        <title>Genome and low-iron response of an oceanic diatom adapted to chronic iron limitation.</title>
        <authorList>
            <person name="Lommer M."/>
            <person name="Specht M."/>
            <person name="Roy A.S."/>
            <person name="Kraemer L."/>
            <person name="Andreson R."/>
            <person name="Gutowska M.A."/>
            <person name="Wolf J."/>
            <person name="Bergner S.V."/>
            <person name="Schilhabel M.B."/>
            <person name="Klostermeier U.C."/>
            <person name="Beiko R.G."/>
            <person name="Rosenstiel P."/>
            <person name="Hippler M."/>
            <person name="Laroche J."/>
        </authorList>
    </citation>
    <scope>NUCLEOTIDE SEQUENCE [LARGE SCALE GENOMIC DNA]</scope>
    <source>
        <strain evidence="2 3">CCMP1005</strain>
    </source>
</reference>
<protein>
    <submittedName>
        <fullName evidence="2">Uncharacterized protein</fullName>
    </submittedName>
</protein>
<evidence type="ECO:0000313" key="2">
    <source>
        <dbReference type="EMBL" id="EJK61049.1"/>
    </source>
</evidence>
<evidence type="ECO:0000313" key="3">
    <source>
        <dbReference type="Proteomes" id="UP000266841"/>
    </source>
</evidence>
<sequence>MRAQFMQVVGFPAHDMKQQLVLAGIPSNSCKRPCPHCTEEDGNFNFRNCTTRMFNALKRKKPSICPVAPRDPVARTGPQWSTSACAQRYNNEVGTGTIPSRVHQSSVNQRCASVNKPPLIDEHGKNSGEPTHMSMGIANKNNEKIRKYCRSVDMKLPFHQSVVEASKDVQNTLRGLLSLEAKERSSALAPLHRQSNQFCTELNRVLRLSEQLEKELSESDSVDSRAELEDKIICLQERADDILEQCQAHSENTQYGHLVQLQVGLLSFHDALAKFLKDGGLRPRGPIEFAFVAGLEHIGGGSFNKEHGGHEMTNQSSLNTLEYFGEICDLCANVLEPSSPFYAQVRHAFDLFREVGEAVFEVAKDMKRQDMLDADKFDEKLADLVIAWDAAYPDDQYINKMHYLLTHLSDFIAEFGICGRASAESHESIHAKIQKAKEAVARMPSMLQKYKTLYARSMSNLKHSVSNSNQTVVKKMTGKKRGKHNSSKVTKKSEEVDFSSTIFDGTISVESVDYLMIKGGGRIPKKYGQIYVFVKTGRAPDEWVTKFEELATLSETKREKMKIAYH</sequence>
<accession>K0S7Z4</accession>
<keyword evidence="3" id="KW-1185">Reference proteome</keyword>
<feature type="region of interest" description="Disordered" evidence="1">
    <location>
        <begin position="116"/>
        <end position="136"/>
    </location>
</feature>
<name>K0S7Z4_THAOC</name>
<dbReference type="AlphaFoldDB" id="K0S7Z4"/>
<dbReference type="Proteomes" id="UP000266841">
    <property type="component" value="Unassembled WGS sequence"/>
</dbReference>
<comment type="caution">
    <text evidence="2">The sequence shown here is derived from an EMBL/GenBank/DDBJ whole genome shotgun (WGS) entry which is preliminary data.</text>
</comment>
<proteinExistence type="predicted"/>
<dbReference type="EMBL" id="AGNL01020458">
    <property type="protein sequence ID" value="EJK61049.1"/>
    <property type="molecule type" value="Genomic_DNA"/>
</dbReference>
<gene>
    <name evidence="2" type="ORF">THAOC_18519</name>
</gene>
<organism evidence="2 3">
    <name type="scientific">Thalassiosira oceanica</name>
    <name type="common">Marine diatom</name>
    <dbReference type="NCBI Taxonomy" id="159749"/>
    <lineage>
        <taxon>Eukaryota</taxon>
        <taxon>Sar</taxon>
        <taxon>Stramenopiles</taxon>
        <taxon>Ochrophyta</taxon>
        <taxon>Bacillariophyta</taxon>
        <taxon>Coscinodiscophyceae</taxon>
        <taxon>Thalassiosirophycidae</taxon>
        <taxon>Thalassiosirales</taxon>
        <taxon>Thalassiosiraceae</taxon>
        <taxon>Thalassiosira</taxon>
    </lineage>
</organism>